<dbReference type="AlphaFoldDB" id="A0AAV5A720"/>
<keyword evidence="3" id="KW-1185">Reference proteome</keyword>
<comment type="caution">
    <text evidence="2">The sequence shown here is derived from an EMBL/GenBank/DDBJ whole genome shotgun (WGS) entry which is preliminary data.</text>
</comment>
<accession>A0AAV5A720</accession>
<proteinExistence type="predicted"/>
<dbReference type="Proteomes" id="UP001050691">
    <property type="component" value="Unassembled WGS sequence"/>
</dbReference>
<organism evidence="2 3">
    <name type="scientific">Clathrus columnatus</name>
    <dbReference type="NCBI Taxonomy" id="1419009"/>
    <lineage>
        <taxon>Eukaryota</taxon>
        <taxon>Fungi</taxon>
        <taxon>Dikarya</taxon>
        <taxon>Basidiomycota</taxon>
        <taxon>Agaricomycotina</taxon>
        <taxon>Agaricomycetes</taxon>
        <taxon>Phallomycetidae</taxon>
        <taxon>Phallales</taxon>
        <taxon>Clathraceae</taxon>
        <taxon>Clathrus</taxon>
    </lineage>
</organism>
<gene>
    <name evidence="2" type="ORF">Clacol_002984</name>
</gene>
<dbReference type="EMBL" id="BPWL01000003">
    <property type="protein sequence ID" value="GJJ08765.1"/>
    <property type="molecule type" value="Genomic_DNA"/>
</dbReference>
<feature type="region of interest" description="Disordered" evidence="1">
    <location>
        <begin position="84"/>
        <end position="103"/>
    </location>
</feature>
<name>A0AAV5A720_9AGAM</name>
<evidence type="ECO:0000313" key="3">
    <source>
        <dbReference type="Proteomes" id="UP001050691"/>
    </source>
</evidence>
<evidence type="ECO:0000313" key="2">
    <source>
        <dbReference type="EMBL" id="GJJ08765.1"/>
    </source>
</evidence>
<sequence>MPTNYLQKAKRASTTALLQTLPLYNEPIEINDSRYKSSTVFPWNPPEKRLELFHQTSRFLIIYPDGGDLNDLIAFTMFRFEREDNAEGRPQNPRSWSYSSQSFGGSRESLAYEKGHVNCIIEFITDEISPDDEEYLILSKST</sequence>
<protein>
    <submittedName>
        <fullName evidence="2">Uncharacterized protein</fullName>
    </submittedName>
</protein>
<reference evidence="2" key="1">
    <citation type="submission" date="2021-10" db="EMBL/GenBank/DDBJ databases">
        <title>De novo Genome Assembly of Clathrus columnatus (Basidiomycota, Fungi) Using Illumina and Nanopore Sequence Data.</title>
        <authorList>
            <person name="Ogiso-Tanaka E."/>
            <person name="Itagaki H."/>
            <person name="Hosoya T."/>
            <person name="Hosaka K."/>
        </authorList>
    </citation>
    <scope>NUCLEOTIDE SEQUENCE</scope>
    <source>
        <strain evidence="2">MO-923</strain>
    </source>
</reference>
<dbReference type="Gene3D" id="3.40.630.30">
    <property type="match status" value="1"/>
</dbReference>
<evidence type="ECO:0000256" key="1">
    <source>
        <dbReference type="SAM" id="MobiDB-lite"/>
    </source>
</evidence>